<sequence>MANKIYFRWFVLGLLWLLLLFCPWWLWLIVALGLSFKFSYYLEMLGPALWYDIVFGLASADRFGTPFVMTFAVLIMVWSVEQIKKILIFYQ</sequence>
<gene>
    <name evidence="2" type="ORF">A2556_00650</name>
</gene>
<reference evidence="2 3" key="1">
    <citation type="journal article" date="2016" name="Nat. Commun.">
        <title>Thousands of microbial genomes shed light on interconnected biogeochemical processes in an aquifer system.</title>
        <authorList>
            <person name="Anantharaman K."/>
            <person name="Brown C.T."/>
            <person name="Hug L.A."/>
            <person name="Sharon I."/>
            <person name="Castelle C.J."/>
            <person name="Probst A.J."/>
            <person name="Thomas B.C."/>
            <person name="Singh A."/>
            <person name="Wilkins M.J."/>
            <person name="Karaoz U."/>
            <person name="Brodie E.L."/>
            <person name="Williams K.H."/>
            <person name="Hubbard S.S."/>
            <person name="Banfield J.F."/>
        </authorList>
    </citation>
    <scope>NUCLEOTIDE SEQUENCE [LARGE SCALE GENOMIC DNA]</scope>
</reference>
<keyword evidence="1" id="KW-0812">Transmembrane</keyword>
<dbReference type="EMBL" id="MHTM01000001">
    <property type="protein sequence ID" value="OHA62928.1"/>
    <property type="molecule type" value="Genomic_DNA"/>
</dbReference>
<keyword evidence="1" id="KW-1133">Transmembrane helix</keyword>
<dbReference type="AlphaFoldDB" id="A0A1G2QR68"/>
<feature type="transmembrane region" description="Helical" evidence="1">
    <location>
        <begin position="6"/>
        <end position="28"/>
    </location>
</feature>
<protein>
    <submittedName>
        <fullName evidence="2">Uncharacterized protein</fullName>
    </submittedName>
</protein>
<evidence type="ECO:0000256" key="1">
    <source>
        <dbReference type="SAM" id="Phobius"/>
    </source>
</evidence>
<comment type="caution">
    <text evidence="2">The sequence shown here is derived from an EMBL/GenBank/DDBJ whole genome shotgun (WGS) entry which is preliminary data.</text>
</comment>
<keyword evidence="1" id="KW-0472">Membrane</keyword>
<proteinExistence type="predicted"/>
<feature type="transmembrane region" description="Helical" evidence="1">
    <location>
        <begin position="63"/>
        <end position="80"/>
    </location>
</feature>
<accession>A0A1G2QR68</accession>
<organism evidence="2 3">
    <name type="scientific">Candidatus Vogelbacteria bacterium RIFOXYD2_FULL_44_9</name>
    <dbReference type="NCBI Taxonomy" id="1802441"/>
    <lineage>
        <taxon>Bacteria</taxon>
        <taxon>Candidatus Vogeliibacteriota</taxon>
    </lineage>
</organism>
<dbReference type="Proteomes" id="UP000177140">
    <property type="component" value="Unassembled WGS sequence"/>
</dbReference>
<name>A0A1G2QR68_9BACT</name>
<evidence type="ECO:0000313" key="3">
    <source>
        <dbReference type="Proteomes" id="UP000177140"/>
    </source>
</evidence>
<evidence type="ECO:0000313" key="2">
    <source>
        <dbReference type="EMBL" id="OHA62928.1"/>
    </source>
</evidence>